<dbReference type="FunFam" id="1.10.10.10:FF:000001">
    <property type="entry name" value="LysR family transcriptional regulator"/>
    <property type="match status" value="1"/>
</dbReference>
<dbReference type="PROSITE" id="PS50931">
    <property type="entry name" value="HTH_LYSR"/>
    <property type="match status" value="1"/>
</dbReference>
<evidence type="ECO:0000256" key="3">
    <source>
        <dbReference type="ARBA" id="ARBA00023125"/>
    </source>
</evidence>
<evidence type="ECO:0000259" key="5">
    <source>
        <dbReference type="PROSITE" id="PS50931"/>
    </source>
</evidence>
<evidence type="ECO:0000256" key="1">
    <source>
        <dbReference type="ARBA" id="ARBA00009437"/>
    </source>
</evidence>
<dbReference type="PANTHER" id="PTHR30346">
    <property type="entry name" value="TRANSCRIPTIONAL DUAL REGULATOR HCAR-RELATED"/>
    <property type="match status" value="1"/>
</dbReference>
<dbReference type="AlphaFoldDB" id="A0A3N2D0I4"/>
<dbReference type="GO" id="GO:0032993">
    <property type="term" value="C:protein-DNA complex"/>
    <property type="evidence" value="ECO:0007669"/>
    <property type="project" value="TreeGrafter"/>
</dbReference>
<name>A0A3N2D0I4_9MICO</name>
<feature type="domain" description="HTH lysR-type" evidence="5">
    <location>
        <begin position="5"/>
        <end position="62"/>
    </location>
</feature>
<evidence type="ECO:0000313" key="7">
    <source>
        <dbReference type="Proteomes" id="UP000275356"/>
    </source>
</evidence>
<dbReference type="GO" id="GO:0003700">
    <property type="term" value="F:DNA-binding transcription factor activity"/>
    <property type="evidence" value="ECO:0007669"/>
    <property type="project" value="InterPro"/>
</dbReference>
<dbReference type="Proteomes" id="UP000275356">
    <property type="component" value="Unassembled WGS sequence"/>
</dbReference>
<evidence type="ECO:0000256" key="4">
    <source>
        <dbReference type="ARBA" id="ARBA00023163"/>
    </source>
</evidence>
<dbReference type="Gene3D" id="3.40.190.10">
    <property type="entry name" value="Periplasmic binding protein-like II"/>
    <property type="match status" value="2"/>
</dbReference>
<keyword evidence="7" id="KW-1185">Reference proteome</keyword>
<keyword evidence="4" id="KW-0804">Transcription</keyword>
<dbReference type="EMBL" id="RKHQ01000002">
    <property type="protein sequence ID" value="ROR93279.1"/>
    <property type="molecule type" value="Genomic_DNA"/>
</dbReference>
<protein>
    <submittedName>
        <fullName evidence="6">Molybdate transport repressor ModE-like protein</fullName>
    </submittedName>
</protein>
<sequence>MSTGIDLSALRLLQAIRDQGTLTAAAESLGVSQPAVSQNIQRLERRLGTPLLVRAGRSVRLTEAGEVLARHGESVSAALRAAEAEIVALTGLQSGLVRLAAFPSSSSALVPRALAILRERHPGVAVRLEEVEPPESLAMVRTGEVDVALAFAYEGTDLGRGEDDLTGLCVQNLLEDPVLLALPRDHELAGRKDLSLVDARDERWIAGCPRCRGHLMSSARASGFTPDITFATDDPSAVLGLVGEGLGVGLLPGMVRPIARAHDGVVLREVAGVSPRSVHAVTSPDLLGVPAVGALLDAVRDAVAELA</sequence>
<dbReference type="InterPro" id="IPR000847">
    <property type="entry name" value="LysR_HTH_N"/>
</dbReference>
<evidence type="ECO:0000313" key="6">
    <source>
        <dbReference type="EMBL" id="ROR93279.1"/>
    </source>
</evidence>
<proteinExistence type="inferred from homology"/>
<dbReference type="InterPro" id="IPR005119">
    <property type="entry name" value="LysR_subst-bd"/>
</dbReference>
<comment type="caution">
    <text evidence="6">The sequence shown here is derived from an EMBL/GenBank/DDBJ whole genome shotgun (WGS) entry which is preliminary data.</text>
</comment>
<dbReference type="RefSeq" id="WP_123740261.1">
    <property type="nucleotide sequence ID" value="NZ_RKHQ01000002.1"/>
</dbReference>
<organism evidence="6 7">
    <name type="scientific">Salana multivorans</name>
    <dbReference type="NCBI Taxonomy" id="120377"/>
    <lineage>
        <taxon>Bacteria</taxon>
        <taxon>Bacillati</taxon>
        <taxon>Actinomycetota</taxon>
        <taxon>Actinomycetes</taxon>
        <taxon>Micrococcales</taxon>
        <taxon>Beutenbergiaceae</taxon>
        <taxon>Salana</taxon>
    </lineage>
</organism>
<keyword evidence="3" id="KW-0238">DNA-binding</keyword>
<evidence type="ECO:0000256" key="2">
    <source>
        <dbReference type="ARBA" id="ARBA00023015"/>
    </source>
</evidence>
<dbReference type="SUPFAM" id="SSF53850">
    <property type="entry name" value="Periplasmic binding protein-like II"/>
    <property type="match status" value="1"/>
</dbReference>
<dbReference type="InterPro" id="IPR036388">
    <property type="entry name" value="WH-like_DNA-bd_sf"/>
</dbReference>
<dbReference type="Gene3D" id="1.10.10.10">
    <property type="entry name" value="Winged helix-like DNA-binding domain superfamily/Winged helix DNA-binding domain"/>
    <property type="match status" value="1"/>
</dbReference>
<gene>
    <name evidence="6" type="ORF">EDD28_2687</name>
</gene>
<dbReference type="PANTHER" id="PTHR30346:SF29">
    <property type="entry name" value="LYSR SUBSTRATE-BINDING"/>
    <property type="match status" value="1"/>
</dbReference>
<keyword evidence="2" id="KW-0805">Transcription regulation</keyword>
<dbReference type="OrthoDB" id="3673085at2"/>
<accession>A0A3N2D0I4</accession>
<dbReference type="InterPro" id="IPR036390">
    <property type="entry name" value="WH_DNA-bd_sf"/>
</dbReference>
<comment type="similarity">
    <text evidence="1">Belongs to the LysR transcriptional regulatory family.</text>
</comment>
<dbReference type="Pfam" id="PF00126">
    <property type="entry name" value="HTH_1"/>
    <property type="match status" value="1"/>
</dbReference>
<dbReference type="PRINTS" id="PR00039">
    <property type="entry name" value="HTHLYSR"/>
</dbReference>
<dbReference type="GO" id="GO:0003677">
    <property type="term" value="F:DNA binding"/>
    <property type="evidence" value="ECO:0007669"/>
    <property type="project" value="UniProtKB-KW"/>
</dbReference>
<dbReference type="SUPFAM" id="SSF46785">
    <property type="entry name" value="Winged helix' DNA-binding domain"/>
    <property type="match status" value="1"/>
</dbReference>
<dbReference type="CDD" id="cd08423">
    <property type="entry name" value="PBP2_LTTR_like_6"/>
    <property type="match status" value="1"/>
</dbReference>
<reference evidence="6 7" key="1">
    <citation type="submission" date="2018-11" db="EMBL/GenBank/DDBJ databases">
        <title>Sequencing the genomes of 1000 actinobacteria strains.</title>
        <authorList>
            <person name="Klenk H.-P."/>
        </authorList>
    </citation>
    <scope>NUCLEOTIDE SEQUENCE [LARGE SCALE GENOMIC DNA]</scope>
    <source>
        <strain evidence="6 7">DSM 13521</strain>
    </source>
</reference>
<dbReference type="Pfam" id="PF03466">
    <property type="entry name" value="LysR_substrate"/>
    <property type="match status" value="1"/>
</dbReference>